<feature type="region of interest" description="Disordered" evidence="3">
    <location>
        <begin position="713"/>
        <end position="764"/>
    </location>
</feature>
<dbReference type="OrthoDB" id="416253at2759"/>
<dbReference type="InterPro" id="IPR023210">
    <property type="entry name" value="NADP_OxRdtase_dom"/>
</dbReference>
<dbReference type="Proteomes" id="UP000567179">
    <property type="component" value="Unassembled WGS sequence"/>
</dbReference>
<evidence type="ECO:0000256" key="2">
    <source>
        <dbReference type="ARBA" id="ARBA00023002"/>
    </source>
</evidence>
<feature type="compositionally biased region" description="Pro residues" evidence="3">
    <location>
        <begin position="533"/>
        <end position="545"/>
    </location>
</feature>
<dbReference type="PROSITE" id="PS00798">
    <property type="entry name" value="ALDOKETO_REDUCTASE_1"/>
    <property type="match status" value="1"/>
</dbReference>
<comment type="similarity">
    <text evidence="1">Belongs to the aldo/keto reductase family.</text>
</comment>
<dbReference type="SUPFAM" id="SSF51430">
    <property type="entry name" value="NAD(P)-linked oxidoreductase"/>
    <property type="match status" value="1"/>
</dbReference>
<dbReference type="PANTHER" id="PTHR11732">
    <property type="entry name" value="ALDO/KETO REDUCTASE"/>
    <property type="match status" value="1"/>
</dbReference>
<evidence type="ECO:0000256" key="1">
    <source>
        <dbReference type="ARBA" id="ARBA00007905"/>
    </source>
</evidence>
<gene>
    <name evidence="5" type="ORF">D9619_010627</name>
</gene>
<keyword evidence="2" id="KW-0560">Oxidoreductase</keyword>
<dbReference type="AlphaFoldDB" id="A0A8H5B9S4"/>
<reference evidence="5 6" key="1">
    <citation type="journal article" date="2020" name="ISME J.">
        <title>Uncovering the hidden diversity of litter-decomposition mechanisms in mushroom-forming fungi.</title>
        <authorList>
            <person name="Floudas D."/>
            <person name="Bentzer J."/>
            <person name="Ahren D."/>
            <person name="Johansson T."/>
            <person name="Persson P."/>
            <person name="Tunlid A."/>
        </authorList>
    </citation>
    <scope>NUCLEOTIDE SEQUENCE [LARGE SCALE GENOMIC DNA]</scope>
    <source>
        <strain evidence="5 6">CBS 101986</strain>
    </source>
</reference>
<dbReference type="EMBL" id="JAACJJ010000030">
    <property type="protein sequence ID" value="KAF5318488.1"/>
    <property type="molecule type" value="Genomic_DNA"/>
</dbReference>
<protein>
    <recommendedName>
        <fullName evidence="4">NADP-dependent oxidoreductase domain-containing protein</fullName>
    </recommendedName>
</protein>
<evidence type="ECO:0000313" key="5">
    <source>
        <dbReference type="EMBL" id="KAF5318488.1"/>
    </source>
</evidence>
<proteinExistence type="inferred from homology"/>
<organism evidence="5 6">
    <name type="scientific">Psilocybe cf. subviscida</name>
    <dbReference type="NCBI Taxonomy" id="2480587"/>
    <lineage>
        <taxon>Eukaryota</taxon>
        <taxon>Fungi</taxon>
        <taxon>Dikarya</taxon>
        <taxon>Basidiomycota</taxon>
        <taxon>Agaricomycotina</taxon>
        <taxon>Agaricomycetes</taxon>
        <taxon>Agaricomycetidae</taxon>
        <taxon>Agaricales</taxon>
        <taxon>Agaricineae</taxon>
        <taxon>Strophariaceae</taxon>
        <taxon>Psilocybe</taxon>
    </lineage>
</organism>
<feature type="compositionally biased region" description="Basic and acidic residues" evidence="3">
    <location>
        <begin position="348"/>
        <end position="357"/>
    </location>
</feature>
<dbReference type="InterPro" id="IPR036812">
    <property type="entry name" value="NAD(P)_OxRdtase_dom_sf"/>
</dbReference>
<sequence length="840" mass="93159">MVNLNNGKEIPQVGFGLWKVTEDTANVVYEAIKAGYRLFDGAFDYGNEKEAGVGVKRAIDEGIVKREELTIVSKLWNTFHEKERVEPIVRQQLEWWGLEYFDVFYIHFPVALEYVDPKVSYPSGWSTPEGKVVQSKASIQETWEAMEKLVDLGLAKTIGVSNFQGALLIDLLRYARIRPALLQVEIHPYLTQNALVEFAKAEGIAVVAYSSFGPQSFIELKWDNAINCPPLFEHPVITALATKYSKTPAQVLLRWATQRGCAIIPKSTTVNRMIQNLESVTFDLAKEEIASITALNQNIRFNNPPDDPSDSFYGRKVDDIDLSSREETVIYKPNPFSIAKINAAIRGDTSKGARESSCRPQATISRKKSGQATIAEGFKKQEDRNRNLQRKPPASEPRAIPASNHAISPRKTPSDSHFEPPSFLPASITPRTENSHDSENKPAHISDPTAPTVRHEEQSFNFAPSLDRPVRKQSHNKASFSSPLHAPADNKNKYGSAPLSSPLRPGPLGAEVAGISSLRRRQLPTASREASPVGPPGRPFLPPKPSMLSQANNSVQHTQDPGFLDMMPPKVEVLERENDLHFSEDPATAAANEDDSYSNGASSNEAVKSIATFTAPRPLPMKKRTVPTVSNYHAERSRAGNIPVGDAYKTACHDSDEEWSTLPQRKKAKAKSSNPLATYYTMPRTHAFMLSKPAISTRKFKIPGLFPVRWEEEARKPPASGPTSGRRVHVYLPPPPAASRSREPSSRHSPLREEPASAYPSPNRRFVNHEGYALQGEGVEQDYDIQGARLQPTHYRPLSPPTSDLAAPPTAYEDDLTIDIDASVVKRNYAPTQRLLQKVL</sequence>
<keyword evidence="6" id="KW-1185">Reference proteome</keyword>
<feature type="compositionally biased region" description="Basic and acidic residues" evidence="3">
    <location>
        <begin position="740"/>
        <end position="755"/>
    </location>
</feature>
<feature type="domain" description="NADP-dependent oxidoreductase" evidence="4">
    <location>
        <begin position="13"/>
        <end position="296"/>
    </location>
</feature>
<evidence type="ECO:0000313" key="6">
    <source>
        <dbReference type="Proteomes" id="UP000567179"/>
    </source>
</evidence>
<evidence type="ECO:0000259" key="4">
    <source>
        <dbReference type="Pfam" id="PF00248"/>
    </source>
</evidence>
<feature type="compositionally biased region" description="Low complexity" evidence="3">
    <location>
        <begin position="495"/>
        <end position="510"/>
    </location>
</feature>
<dbReference type="FunFam" id="3.20.20.100:FF:000007">
    <property type="entry name" value="NAD(P)H-dependent D-xylose reductase xyl1"/>
    <property type="match status" value="1"/>
</dbReference>
<dbReference type="InterPro" id="IPR018170">
    <property type="entry name" value="Aldo/ket_reductase_CS"/>
</dbReference>
<dbReference type="InterPro" id="IPR020471">
    <property type="entry name" value="AKR"/>
</dbReference>
<accession>A0A8H5B9S4</accession>
<feature type="region of interest" description="Disordered" evidence="3">
    <location>
        <begin position="347"/>
        <end position="563"/>
    </location>
</feature>
<feature type="compositionally biased region" description="Basic and acidic residues" evidence="3">
    <location>
        <begin position="377"/>
        <end position="386"/>
    </location>
</feature>
<dbReference type="PRINTS" id="PR00069">
    <property type="entry name" value="ALDKETRDTASE"/>
</dbReference>
<dbReference type="Gene3D" id="3.20.20.100">
    <property type="entry name" value="NADP-dependent oxidoreductase domain"/>
    <property type="match status" value="1"/>
</dbReference>
<dbReference type="Pfam" id="PF00248">
    <property type="entry name" value="Aldo_ket_red"/>
    <property type="match status" value="1"/>
</dbReference>
<name>A0A8H5B9S4_9AGAR</name>
<dbReference type="GO" id="GO:0016491">
    <property type="term" value="F:oxidoreductase activity"/>
    <property type="evidence" value="ECO:0007669"/>
    <property type="project" value="UniProtKB-KW"/>
</dbReference>
<feature type="compositionally biased region" description="Polar residues" evidence="3">
    <location>
        <begin position="547"/>
        <end position="559"/>
    </location>
</feature>
<evidence type="ECO:0000256" key="3">
    <source>
        <dbReference type="SAM" id="MobiDB-lite"/>
    </source>
</evidence>
<comment type="caution">
    <text evidence="5">The sequence shown here is derived from an EMBL/GenBank/DDBJ whole genome shotgun (WGS) entry which is preliminary data.</text>
</comment>
<feature type="compositionally biased region" description="Basic and acidic residues" evidence="3">
    <location>
        <begin position="433"/>
        <end position="444"/>
    </location>
</feature>
<dbReference type="PROSITE" id="PS00062">
    <property type="entry name" value="ALDOKETO_REDUCTASE_2"/>
    <property type="match status" value="1"/>
</dbReference>